<reference evidence="1 2" key="1">
    <citation type="submission" date="2024-09" db="EMBL/GenBank/DDBJ databases">
        <authorList>
            <person name="Lee S.D."/>
        </authorList>
    </citation>
    <scope>NUCLEOTIDE SEQUENCE [LARGE SCALE GENOMIC DNA]</scope>
    <source>
        <strain evidence="1 2">N1-5</strain>
    </source>
</reference>
<dbReference type="RefSeq" id="WP_232242028.1">
    <property type="nucleotide sequence ID" value="NZ_JBHEZZ010000042.1"/>
</dbReference>
<comment type="caution">
    <text evidence="1">The sequence shown here is derived from an EMBL/GenBank/DDBJ whole genome shotgun (WGS) entry which is preliminary data.</text>
</comment>
<evidence type="ECO:0000313" key="1">
    <source>
        <dbReference type="EMBL" id="MFC1407278.1"/>
    </source>
</evidence>
<gene>
    <name evidence="1" type="ORF">ACEZDJ_38945</name>
</gene>
<keyword evidence="2" id="KW-1185">Reference proteome</keyword>
<proteinExistence type="predicted"/>
<dbReference type="Proteomes" id="UP001592528">
    <property type="component" value="Unassembled WGS sequence"/>
</dbReference>
<accession>A0ABV6V0U3</accession>
<dbReference type="EMBL" id="JBHEZZ010000042">
    <property type="protein sequence ID" value="MFC1407278.1"/>
    <property type="molecule type" value="Genomic_DNA"/>
</dbReference>
<sequence length="40" mass="4584">MDGPQHREHAGYDHSRSRLLLNAGVKPFDRLNVDDSTQLH</sequence>
<evidence type="ECO:0000313" key="2">
    <source>
        <dbReference type="Proteomes" id="UP001592528"/>
    </source>
</evidence>
<name>A0ABV6V0U3_9ACTN</name>
<protein>
    <submittedName>
        <fullName evidence="1">Uncharacterized protein</fullName>
    </submittedName>
</protein>
<organism evidence="1 2">
    <name type="scientific">Streptacidiphilus cavernicola</name>
    <dbReference type="NCBI Taxonomy" id="3342716"/>
    <lineage>
        <taxon>Bacteria</taxon>
        <taxon>Bacillati</taxon>
        <taxon>Actinomycetota</taxon>
        <taxon>Actinomycetes</taxon>
        <taxon>Kitasatosporales</taxon>
        <taxon>Streptomycetaceae</taxon>
        <taxon>Streptacidiphilus</taxon>
    </lineage>
</organism>